<sequence length="1042" mass="112675">MRSKFKWIFTLLVALTMQLSFAQEKTVKGIVTDASGPMPGVNVVVKGTQRGVSTGFDGAYSIKASEGEVLVFSFMGMSDISKTVDASGSINVKMQDDAKQLETVVITGLGIKRKQDAITSSYTVVKAEELNRASSPNAVQALIGKVSGLQINTTNSSVAGENRVVFRGARSITGNNQALVVIDGAISSLATLQQIPPETILSVNAMKGAQGSAIYGSDGVNGVIIVTTKKGGSDKFSVTIKSSLDISEIAYTPIRQMRYGQGWDGAHSNVENGSWGPEYDGSLQPVGMMQADGSFVMAPYTGNQDNIKEFFNNGLTSQNGISISGGSLETGYVNFSANRQVNDFIVDGDELKRNSFLLKAGKKIGKFSVEGNLNYITQNVRQTESELFSDLLQAATNIPISSFQSGNEHHWTVYANNPYWKRDNQRQILKGDVVAAIATFGYQFNKNISASYLANLRMNTNNNLKYRNAYVDVVGPDTYGASPAAIDAALVSSTDFRRVFYGDLLVNFDYKLTDNVSLKATVGNNLQDNSFKSNEVGGTNFAIPGVYNISNVLNPYTAGALVFDNDGGSRTLANRSTHFRKVGVFASAELGYKDYLFLNATGRNDWSSVFDKSLYSFFYPSVGLSFIPTKAFESIKGNVLNYMKIFGSFTKVGNDSAVGAYAINQTATTGFGYPFGNNSYVQQLRPTYSQIEPEFVTTKEASINLGFFNDRLTLDGSYYVADTDNLITQTNVPFSTGYQTVLDNVGSLQNKGYEIDLGFTPIKNSDPRGFRWDNKLNFSHNKTTITALEGGLTSISLRAPSATAGIFADLGDEFPLIKGTKYTRDSMGRVILGANGNPTIDPSQQKLGKTTPDYILGYSPSVSYRGIKLSATMDYRTGHQFVSYVKQDLSFNGSTIESAENRGGFIMPNSSYDYNGDGVYGADETNTTVVTGGGGTASYIAGYNNGFYSRTGENLVLDATAFKLREASLSYSFPESLIGKTGLSALSIGVNARNPITIFSKQNRNYGDPEASETSGNAAGIDPFTSRYPAQRSYGFSLNLTF</sequence>
<dbReference type="GO" id="GO:0009279">
    <property type="term" value="C:cell outer membrane"/>
    <property type="evidence" value="ECO:0007669"/>
    <property type="project" value="UniProtKB-SubCell"/>
</dbReference>
<keyword evidence="2 10" id="KW-0813">Transport</keyword>
<dbReference type="PROSITE" id="PS52016">
    <property type="entry name" value="TONB_DEPENDENT_REC_3"/>
    <property type="match status" value="1"/>
</dbReference>
<dbReference type="Gene3D" id="2.60.40.1120">
    <property type="entry name" value="Carboxypeptidase-like, regulatory domain"/>
    <property type="match status" value="1"/>
</dbReference>
<keyword evidence="7 10" id="KW-0472">Membrane</keyword>
<protein>
    <submittedName>
        <fullName evidence="14">TonB-linked outer membrane protein, SusC/RagA family</fullName>
    </submittedName>
</protein>
<dbReference type="NCBIfam" id="TIGR04056">
    <property type="entry name" value="OMP_RagA_SusC"/>
    <property type="match status" value="1"/>
</dbReference>
<evidence type="ECO:0000256" key="3">
    <source>
        <dbReference type="ARBA" id="ARBA00022452"/>
    </source>
</evidence>
<keyword evidence="5 12" id="KW-0732">Signal</keyword>
<keyword evidence="9 10" id="KW-0998">Cell outer membrane</keyword>
<dbReference type="Gene3D" id="2.40.170.20">
    <property type="entry name" value="TonB-dependent receptor, beta-barrel domain"/>
    <property type="match status" value="1"/>
</dbReference>
<dbReference type="InterPro" id="IPR037066">
    <property type="entry name" value="Plug_dom_sf"/>
</dbReference>
<feature type="chain" id="PRO_5011503706" evidence="12">
    <location>
        <begin position="23"/>
        <end position="1042"/>
    </location>
</feature>
<evidence type="ECO:0000313" key="15">
    <source>
        <dbReference type="Proteomes" id="UP000199604"/>
    </source>
</evidence>
<dbReference type="InterPro" id="IPR023996">
    <property type="entry name" value="TonB-dep_OMP_SusC/RagA"/>
</dbReference>
<keyword evidence="3 10" id="KW-1134">Transmembrane beta strand</keyword>
<keyword evidence="4 10" id="KW-0812">Transmembrane</keyword>
<keyword evidence="8" id="KW-0675">Receptor</keyword>
<evidence type="ECO:0000256" key="1">
    <source>
        <dbReference type="ARBA" id="ARBA00004571"/>
    </source>
</evidence>
<comment type="similarity">
    <text evidence="10">Belongs to the TonB-dependent receptor family.</text>
</comment>
<comment type="subcellular location">
    <subcellularLocation>
        <location evidence="1 10">Cell outer membrane</location>
        <topology evidence="1 10">Multi-pass membrane protein</topology>
    </subcellularLocation>
</comment>
<evidence type="ECO:0000259" key="13">
    <source>
        <dbReference type="Pfam" id="PF00593"/>
    </source>
</evidence>
<dbReference type="SUPFAM" id="SSF56935">
    <property type="entry name" value="Porins"/>
    <property type="match status" value="1"/>
</dbReference>
<dbReference type="Proteomes" id="UP000199604">
    <property type="component" value="Unassembled WGS sequence"/>
</dbReference>
<evidence type="ECO:0000256" key="11">
    <source>
        <dbReference type="SAM" id="MobiDB-lite"/>
    </source>
</evidence>
<dbReference type="Gene3D" id="2.170.130.10">
    <property type="entry name" value="TonB-dependent receptor, plug domain"/>
    <property type="match status" value="1"/>
</dbReference>
<keyword evidence="15" id="KW-1185">Reference proteome</keyword>
<evidence type="ECO:0000256" key="12">
    <source>
        <dbReference type="SAM" id="SignalP"/>
    </source>
</evidence>
<dbReference type="InterPro" id="IPR039426">
    <property type="entry name" value="TonB-dep_rcpt-like"/>
</dbReference>
<dbReference type="OrthoDB" id="9768177at2"/>
<accession>A0A1I0VG62</accession>
<dbReference type="PANTHER" id="PTHR30069:SF29">
    <property type="entry name" value="HEMOGLOBIN AND HEMOGLOBIN-HAPTOGLOBIN-BINDING PROTEIN 1-RELATED"/>
    <property type="match status" value="1"/>
</dbReference>
<evidence type="ECO:0000256" key="7">
    <source>
        <dbReference type="ARBA" id="ARBA00023136"/>
    </source>
</evidence>
<reference evidence="15" key="1">
    <citation type="submission" date="2016-10" db="EMBL/GenBank/DDBJ databases">
        <authorList>
            <person name="Varghese N."/>
            <person name="Submissions S."/>
        </authorList>
    </citation>
    <scope>NUCLEOTIDE SEQUENCE [LARGE SCALE GENOMIC DNA]</scope>
    <source>
        <strain evidence="15">DSM 21789</strain>
    </source>
</reference>
<evidence type="ECO:0000256" key="4">
    <source>
        <dbReference type="ARBA" id="ARBA00022692"/>
    </source>
</evidence>
<dbReference type="EMBL" id="FOJT01000001">
    <property type="protein sequence ID" value="SFA75291.1"/>
    <property type="molecule type" value="Genomic_DNA"/>
</dbReference>
<dbReference type="AlphaFoldDB" id="A0A1I0VG62"/>
<evidence type="ECO:0000256" key="5">
    <source>
        <dbReference type="ARBA" id="ARBA00022729"/>
    </source>
</evidence>
<dbReference type="InterPro" id="IPR036942">
    <property type="entry name" value="Beta-barrel_TonB_sf"/>
</dbReference>
<feature type="region of interest" description="Disordered" evidence="11">
    <location>
        <begin position="1001"/>
        <end position="1020"/>
    </location>
</feature>
<evidence type="ECO:0000256" key="8">
    <source>
        <dbReference type="ARBA" id="ARBA00023170"/>
    </source>
</evidence>
<evidence type="ECO:0000256" key="6">
    <source>
        <dbReference type="ARBA" id="ARBA00023077"/>
    </source>
</evidence>
<dbReference type="RefSeq" id="WP_091473349.1">
    <property type="nucleotide sequence ID" value="NZ_FOJT01000001.1"/>
</dbReference>
<dbReference type="STRING" id="498292.SAMN05660845_0376"/>
<name>A0A1I0VG62_9FLAO</name>
<evidence type="ECO:0000256" key="10">
    <source>
        <dbReference type="PROSITE-ProRule" id="PRU01360"/>
    </source>
</evidence>
<evidence type="ECO:0000256" key="2">
    <source>
        <dbReference type="ARBA" id="ARBA00022448"/>
    </source>
</evidence>
<keyword evidence="6" id="KW-0798">TonB box</keyword>
<feature type="signal peptide" evidence="12">
    <location>
        <begin position="1"/>
        <end position="22"/>
    </location>
</feature>
<dbReference type="Pfam" id="PF13715">
    <property type="entry name" value="CarbopepD_reg_2"/>
    <property type="match status" value="1"/>
</dbReference>
<evidence type="ECO:0000256" key="9">
    <source>
        <dbReference type="ARBA" id="ARBA00023237"/>
    </source>
</evidence>
<dbReference type="PANTHER" id="PTHR30069">
    <property type="entry name" value="TONB-DEPENDENT OUTER MEMBRANE RECEPTOR"/>
    <property type="match status" value="1"/>
</dbReference>
<feature type="domain" description="TonB-dependent receptor-like beta-barrel" evidence="13">
    <location>
        <begin position="402"/>
        <end position="854"/>
    </location>
</feature>
<dbReference type="InterPro" id="IPR008969">
    <property type="entry name" value="CarboxyPept-like_regulatory"/>
</dbReference>
<dbReference type="GO" id="GO:0015344">
    <property type="term" value="F:siderophore uptake transmembrane transporter activity"/>
    <property type="evidence" value="ECO:0007669"/>
    <property type="project" value="TreeGrafter"/>
</dbReference>
<dbReference type="Pfam" id="PF00593">
    <property type="entry name" value="TonB_dep_Rec_b-barrel"/>
    <property type="match status" value="1"/>
</dbReference>
<proteinExistence type="inferred from homology"/>
<dbReference type="SUPFAM" id="SSF49464">
    <property type="entry name" value="Carboxypeptidase regulatory domain-like"/>
    <property type="match status" value="1"/>
</dbReference>
<dbReference type="GO" id="GO:0044718">
    <property type="term" value="P:siderophore transmembrane transport"/>
    <property type="evidence" value="ECO:0007669"/>
    <property type="project" value="TreeGrafter"/>
</dbReference>
<organism evidence="14 15">
    <name type="scientific">Flavobacterium swingsii</name>
    <dbReference type="NCBI Taxonomy" id="498292"/>
    <lineage>
        <taxon>Bacteria</taxon>
        <taxon>Pseudomonadati</taxon>
        <taxon>Bacteroidota</taxon>
        <taxon>Flavobacteriia</taxon>
        <taxon>Flavobacteriales</taxon>
        <taxon>Flavobacteriaceae</taxon>
        <taxon>Flavobacterium</taxon>
    </lineage>
</organism>
<gene>
    <name evidence="14" type="ORF">SAMN05660845_0376</name>
</gene>
<evidence type="ECO:0000313" key="14">
    <source>
        <dbReference type="EMBL" id="SFA75291.1"/>
    </source>
</evidence>
<dbReference type="InterPro" id="IPR000531">
    <property type="entry name" value="Beta-barrel_TonB"/>
</dbReference>